<dbReference type="EMBL" id="CP047121">
    <property type="protein sequence ID" value="QHB52976.1"/>
    <property type="molecule type" value="Genomic_DNA"/>
</dbReference>
<evidence type="ECO:0000259" key="5">
    <source>
        <dbReference type="PROSITE" id="PS50893"/>
    </source>
</evidence>
<dbReference type="InterPro" id="IPR017871">
    <property type="entry name" value="ABC_transporter-like_CS"/>
</dbReference>
<dbReference type="Proteomes" id="UP000465035">
    <property type="component" value="Chromosome"/>
</dbReference>
<gene>
    <name evidence="6" type="ORF">GQR93_12645</name>
</gene>
<dbReference type="SMART" id="SM00382">
    <property type="entry name" value="AAA"/>
    <property type="match status" value="1"/>
</dbReference>
<dbReference type="PANTHER" id="PTHR43335">
    <property type="entry name" value="ABC TRANSPORTER, ATP-BINDING PROTEIN"/>
    <property type="match status" value="1"/>
</dbReference>
<dbReference type="InterPro" id="IPR003439">
    <property type="entry name" value="ABC_transporter-like_ATP-bd"/>
</dbReference>
<dbReference type="GO" id="GO:0016887">
    <property type="term" value="F:ATP hydrolysis activity"/>
    <property type="evidence" value="ECO:0007669"/>
    <property type="project" value="InterPro"/>
</dbReference>
<sequence length="315" mass="34657">MIRHFNHESLVNAGKEVDERQMELLIQNLSMSYGKTKIFSDLNATLHDGGLIGLLGPNGAGKTTLLKILTTLQKPTKGDVLIDGTSMIAHPNVMKNLLGYLPQQVPYFPNLTAGEYLNYIAGMKGMKAKEARRETESLLERLHLADTGHKRLKDFSGGMRQRVGIAATLLNDPKIIIADEPSTGLDPEERVTLRNILGELANDHLVLLSTHIVSDVEAIAGQILLIKEGHFLYQGTPSDLIKRSIGHVWEYPVTTADTSPLTAKQLEEPTNSLIQRPDGIQIREIAKTPRQPQARQVLPSLEEAYLGALKGVISL</sequence>
<feature type="domain" description="ABC transporter" evidence="5">
    <location>
        <begin position="24"/>
        <end position="253"/>
    </location>
</feature>
<dbReference type="PANTHER" id="PTHR43335:SF2">
    <property type="entry name" value="ABC TRANSPORTER, ATP-BINDING PROTEIN"/>
    <property type="match status" value="1"/>
</dbReference>
<dbReference type="SUPFAM" id="SSF52540">
    <property type="entry name" value="P-loop containing nucleoside triphosphate hydrolases"/>
    <property type="match status" value="1"/>
</dbReference>
<dbReference type="GO" id="GO:0005524">
    <property type="term" value="F:ATP binding"/>
    <property type="evidence" value="ECO:0007669"/>
    <property type="project" value="UniProtKB-KW"/>
</dbReference>
<comment type="similarity">
    <text evidence="1">Belongs to the ABC transporter superfamily.</text>
</comment>
<evidence type="ECO:0000256" key="2">
    <source>
        <dbReference type="ARBA" id="ARBA00022448"/>
    </source>
</evidence>
<protein>
    <submittedName>
        <fullName evidence="6">ATP-binding cassette domain-containing protein</fullName>
    </submittedName>
</protein>
<evidence type="ECO:0000256" key="3">
    <source>
        <dbReference type="ARBA" id="ARBA00022741"/>
    </source>
</evidence>
<keyword evidence="3" id="KW-0547">Nucleotide-binding</keyword>
<dbReference type="InterPro" id="IPR003593">
    <property type="entry name" value="AAA+_ATPase"/>
</dbReference>
<name>A0A6P1E6G2_LENHI</name>
<reference evidence="6 7" key="1">
    <citation type="submission" date="2019-12" db="EMBL/GenBank/DDBJ databases">
        <title>Lactobacillus hilgardii FLUB.</title>
        <authorList>
            <person name="Gustaw K."/>
        </authorList>
    </citation>
    <scope>NUCLEOTIDE SEQUENCE [LARGE SCALE GENOMIC DNA]</scope>
    <source>
        <strain evidence="6 7">FLUB</strain>
    </source>
</reference>
<keyword evidence="4 6" id="KW-0067">ATP-binding</keyword>
<evidence type="ECO:0000256" key="4">
    <source>
        <dbReference type="ARBA" id="ARBA00022840"/>
    </source>
</evidence>
<organism evidence="6 7">
    <name type="scientific">Lentilactobacillus hilgardii</name>
    <name type="common">Lactobacillus hilgardii</name>
    <dbReference type="NCBI Taxonomy" id="1588"/>
    <lineage>
        <taxon>Bacteria</taxon>
        <taxon>Bacillati</taxon>
        <taxon>Bacillota</taxon>
        <taxon>Bacilli</taxon>
        <taxon>Lactobacillales</taxon>
        <taxon>Lactobacillaceae</taxon>
        <taxon>Lentilactobacillus</taxon>
    </lineage>
</organism>
<dbReference type="AlphaFoldDB" id="A0A6P1E6G2"/>
<dbReference type="PROSITE" id="PS00211">
    <property type="entry name" value="ABC_TRANSPORTER_1"/>
    <property type="match status" value="1"/>
</dbReference>
<accession>A0A6P1E6G2</accession>
<evidence type="ECO:0000313" key="6">
    <source>
        <dbReference type="EMBL" id="QHB52976.1"/>
    </source>
</evidence>
<dbReference type="Pfam" id="PF00005">
    <property type="entry name" value="ABC_tran"/>
    <property type="match status" value="1"/>
</dbReference>
<evidence type="ECO:0000313" key="7">
    <source>
        <dbReference type="Proteomes" id="UP000465035"/>
    </source>
</evidence>
<proteinExistence type="inferred from homology"/>
<evidence type="ECO:0000256" key="1">
    <source>
        <dbReference type="ARBA" id="ARBA00005417"/>
    </source>
</evidence>
<dbReference type="Gene3D" id="3.40.50.300">
    <property type="entry name" value="P-loop containing nucleotide triphosphate hydrolases"/>
    <property type="match status" value="1"/>
</dbReference>
<dbReference type="InterPro" id="IPR027417">
    <property type="entry name" value="P-loop_NTPase"/>
</dbReference>
<keyword evidence="2" id="KW-0813">Transport</keyword>
<dbReference type="PROSITE" id="PS50893">
    <property type="entry name" value="ABC_TRANSPORTER_2"/>
    <property type="match status" value="1"/>
</dbReference>